<feature type="transmembrane region" description="Helical" evidence="7">
    <location>
        <begin position="79"/>
        <end position="98"/>
    </location>
</feature>
<dbReference type="PROSITE" id="PS50283">
    <property type="entry name" value="NA_SOLUT_SYMP_3"/>
    <property type="match status" value="1"/>
</dbReference>
<feature type="transmembrane region" description="Helical" evidence="7">
    <location>
        <begin position="378"/>
        <end position="397"/>
    </location>
</feature>
<organism evidence="8 9">
    <name type="scientific">Sinanaerobacter chloroacetimidivorans</name>
    <dbReference type="NCBI Taxonomy" id="2818044"/>
    <lineage>
        <taxon>Bacteria</taxon>
        <taxon>Bacillati</taxon>
        <taxon>Bacillota</taxon>
        <taxon>Clostridia</taxon>
        <taxon>Peptostreptococcales</taxon>
        <taxon>Anaerovoracaceae</taxon>
        <taxon>Sinanaerobacter</taxon>
    </lineage>
</organism>
<keyword evidence="6 7" id="KW-0472">Membrane</keyword>
<name>A0A8J7W6F5_9FIRM</name>
<feature type="transmembrane region" description="Helical" evidence="7">
    <location>
        <begin position="145"/>
        <end position="173"/>
    </location>
</feature>
<feature type="transmembrane region" description="Helical" evidence="7">
    <location>
        <begin position="403"/>
        <end position="425"/>
    </location>
</feature>
<feature type="transmembrane region" description="Helical" evidence="7">
    <location>
        <begin position="185"/>
        <end position="203"/>
    </location>
</feature>
<gene>
    <name evidence="8" type="ORF">KCX82_18590</name>
</gene>
<evidence type="ECO:0008006" key="10">
    <source>
        <dbReference type="Google" id="ProtNLM"/>
    </source>
</evidence>
<keyword evidence="9" id="KW-1185">Reference proteome</keyword>
<feature type="transmembrane region" description="Helical" evidence="7">
    <location>
        <begin position="432"/>
        <end position="452"/>
    </location>
</feature>
<feature type="transmembrane region" description="Helical" evidence="7">
    <location>
        <begin position="118"/>
        <end position="139"/>
    </location>
</feature>
<dbReference type="GO" id="GO:0015204">
    <property type="term" value="F:urea transmembrane transporter activity"/>
    <property type="evidence" value="ECO:0007669"/>
    <property type="project" value="InterPro"/>
</dbReference>
<dbReference type="PANTHER" id="PTHR46154">
    <property type="match status" value="1"/>
</dbReference>
<feature type="transmembrane region" description="Helical" evidence="7">
    <location>
        <begin position="45"/>
        <end position="67"/>
    </location>
</feature>
<dbReference type="InterPro" id="IPR031155">
    <property type="entry name" value="DUR"/>
</dbReference>
<accession>A0A8J7W6F5</accession>
<reference evidence="8" key="2">
    <citation type="submission" date="2021-04" db="EMBL/GenBank/DDBJ databases">
        <authorList>
            <person name="Liu J."/>
        </authorList>
    </citation>
    <scope>NUCLEOTIDE SEQUENCE</scope>
    <source>
        <strain evidence="8">BAD-6</strain>
    </source>
</reference>
<protein>
    <recommendedName>
        <fullName evidence="10">Na+/proline symporter</fullName>
    </recommendedName>
</protein>
<dbReference type="RefSeq" id="WP_227020025.1">
    <property type="nucleotide sequence ID" value="NZ_JAGSND010000018.1"/>
</dbReference>
<evidence type="ECO:0000256" key="7">
    <source>
        <dbReference type="SAM" id="Phobius"/>
    </source>
</evidence>
<comment type="caution">
    <text evidence="8">The sequence shown here is derived from an EMBL/GenBank/DDBJ whole genome shotgun (WGS) entry which is preliminary data.</text>
</comment>
<sequence>MEGLFGYGIVGIYMALLLLTGKVIGRRFPSNNQSLNEYLFAGKQVPFGLLAPSIFTSWLWVTTIVGSGEAGFRYGISGGMAYSLGAAMGFALLIPVLVKMKRLMPESVTFIDFIGVRYNAFLKDLYYVFALLVAVYVIVEQSAGIALVFNGLFLVSFKKIAFITVILCGIYVVWRGMRGVLYNELFNFFLISICLLAFILFVIRKFDIPELYQGLSVVQSNAENNNYNPEALNLLSKSGIMYAFLAVMIALGQILLDPGYYMKAHAARDEKTIIRSFFTGGVLIWSPIAILSSFVIGYATLSQNFDFSKAVNVSIAISTKVITEYFGPGIQVLFAFLIFCIGCTSIIHCLIGIQSLFTLNFYNSKLKADASEDEKLKFGRLVSLLIAFLCALISIALEKVSLLTIDTFSGIFFAAPCGAIIMGILSKKEMRNTAWISILLGIGSGFFTWLAIPDEEWNYFYGIGCSFFIPILFLMAVSFVTKKKFNFKKLLFFKE</sequence>
<dbReference type="InterPro" id="IPR038377">
    <property type="entry name" value="Na/Glc_symporter_sf"/>
</dbReference>
<dbReference type="Gene3D" id="1.20.1730.10">
    <property type="entry name" value="Sodium/glucose cotransporter"/>
    <property type="match status" value="1"/>
</dbReference>
<evidence type="ECO:0000313" key="8">
    <source>
        <dbReference type="EMBL" id="MBR0599896.1"/>
    </source>
</evidence>
<dbReference type="PANTHER" id="PTHR46154:SF4">
    <property type="entry name" value="UREA ACTIVE TRANSPORTER"/>
    <property type="match status" value="1"/>
</dbReference>
<evidence type="ECO:0000256" key="4">
    <source>
        <dbReference type="ARBA" id="ARBA00022692"/>
    </source>
</evidence>
<comment type="subcellular location">
    <subcellularLocation>
        <location evidence="1">Membrane</location>
        <topology evidence="1">Multi-pass membrane protein</topology>
    </subcellularLocation>
</comment>
<evidence type="ECO:0000256" key="5">
    <source>
        <dbReference type="ARBA" id="ARBA00022989"/>
    </source>
</evidence>
<evidence type="ECO:0000313" key="9">
    <source>
        <dbReference type="Proteomes" id="UP000675664"/>
    </source>
</evidence>
<keyword evidence="4 7" id="KW-0812">Transmembrane</keyword>
<feature type="transmembrane region" description="Helical" evidence="7">
    <location>
        <begin position="333"/>
        <end position="357"/>
    </location>
</feature>
<keyword evidence="3" id="KW-0813">Transport</keyword>
<feature type="transmembrane region" description="Helical" evidence="7">
    <location>
        <begin position="277"/>
        <end position="299"/>
    </location>
</feature>
<dbReference type="Proteomes" id="UP000675664">
    <property type="component" value="Unassembled WGS sequence"/>
</dbReference>
<reference evidence="8" key="1">
    <citation type="submission" date="2021-04" db="EMBL/GenBank/DDBJ databases">
        <title>Sinoanaerobacter chloroacetimidivorans sp. nov., an obligate anaerobic bacterium isolated from anaerobic sludge.</title>
        <authorList>
            <person name="Bao Y."/>
        </authorList>
    </citation>
    <scope>NUCLEOTIDE SEQUENCE</scope>
    <source>
        <strain evidence="8">BAD-6</strain>
    </source>
</reference>
<dbReference type="EMBL" id="JAGSND010000018">
    <property type="protein sequence ID" value="MBR0599896.1"/>
    <property type="molecule type" value="Genomic_DNA"/>
</dbReference>
<feature type="transmembrane region" description="Helical" evidence="7">
    <location>
        <begin position="239"/>
        <end position="256"/>
    </location>
</feature>
<dbReference type="AlphaFoldDB" id="A0A8J7W6F5"/>
<evidence type="ECO:0000256" key="1">
    <source>
        <dbReference type="ARBA" id="ARBA00004141"/>
    </source>
</evidence>
<dbReference type="GO" id="GO:0005886">
    <property type="term" value="C:plasma membrane"/>
    <property type="evidence" value="ECO:0007669"/>
    <property type="project" value="TreeGrafter"/>
</dbReference>
<evidence type="ECO:0000256" key="6">
    <source>
        <dbReference type="ARBA" id="ARBA00023136"/>
    </source>
</evidence>
<keyword evidence="5 7" id="KW-1133">Transmembrane helix</keyword>
<evidence type="ECO:0000256" key="2">
    <source>
        <dbReference type="ARBA" id="ARBA00006434"/>
    </source>
</evidence>
<feature type="transmembrane region" description="Helical" evidence="7">
    <location>
        <begin position="6"/>
        <end position="24"/>
    </location>
</feature>
<comment type="similarity">
    <text evidence="2">Belongs to the sodium:solute symporter (SSF) (TC 2.A.21) family.</text>
</comment>
<feature type="transmembrane region" description="Helical" evidence="7">
    <location>
        <begin position="458"/>
        <end position="480"/>
    </location>
</feature>
<dbReference type="InterPro" id="IPR001734">
    <property type="entry name" value="Na/solute_symporter"/>
</dbReference>
<proteinExistence type="inferred from homology"/>
<evidence type="ECO:0000256" key="3">
    <source>
        <dbReference type="ARBA" id="ARBA00022448"/>
    </source>
</evidence>